<feature type="repeat" description="ANK" evidence="3">
    <location>
        <begin position="116"/>
        <end position="148"/>
    </location>
</feature>
<dbReference type="InterPro" id="IPR036770">
    <property type="entry name" value="Ankyrin_rpt-contain_sf"/>
</dbReference>
<gene>
    <name evidence="4" type="ORF">ABS861_06295</name>
</gene>
<dbReference type="PROSITE" id="PS50088">
    <property type="entry name" value="ANK_REPEAT"/>
    <property type="match status" value="3"/>
</dbReference>
<dbReference type="Pfam" id="PF00023">
    <property type="entry name" value="Ank"/>
    <property type="match status" value="1"/>
</dbReference>
<organism evidence="4">
    <name type="scientific">Wolbachia endosymbiont of Oeneis ivallda</name>
    <dbReference type="NCBI Taxonomy" id="3171168"/>
    <lineage>
        <taxon>Bacteria</taxon>
        <taxon>Pseudomonadati</taxon>
        <taxon>Pseudomonadota</taxon>
        <taxon>Alphaproteobacteria</taxon>
        <taxon>Rickettsiales</taxon>
        <taxon>Anaplasmataceae</taxon>
        <taxon>Wolbachieae</taxon>
        <taxon>Wolbachia</taxon>
    </lineage>
</organism>
<keyword evidence="2 3" id="KW-0040">ANK repeat</keyword>
<dbReference type="AlphaFoldDB" id="A0AAU7YPS3"/>
<evidence type="ECO:0000313" key="4">
    <source>
        <dbReference type="EMBL" id="XCA34946.1"/>
    </source>
</evidence>
<proteinExistence type="predicted"/>
<dbReference type="Gene3D" id="1.25.40.20">
    <property type="entry name" value="Ankyrin repeat-containing domain"/>
    <property type="match status" value="1"/>
</dbReference>
<dbReference type="Pfam" id="PF12796">
    <property type="entry name" value="Ank_2"/>
    <property type="match status" value="1"/>
</dbReference>
<feature type="repeat" description="ANK" evidence="3">
    <location>
        <begin position="48"/>
        <end position="80"/>
    </location>
</feature>
<dbReference type="PANTHER" id="PTHR24171">
    <property type="entry name" value="ANKYRIN REPEAT DOMAIN-CONTAINING PROTEIN 39-RELATED"/>
    <property type="match status" value="1"/>
</dbReference>
<evidence type="ECO:0000256" key="3">
    <source>
        <dbReference type="PROSITE-ProRule" id="PRU00023"/>
    </source>
</evidence>
<keyword evidence="1" id="KW-0677">Repeat</keyword>
<dbReference type="SUPFAM" id="SSF48403">
    <property type="entry name" value="Ankyrin repeat"/>
    <property type="match status" value="1"/>
</dbReference>
<sequence length="363" mass="39741">MEKQKIIEILGRKLVSAISRGDFQKVKECIKEIEYKQIKNEVLNYERYYMKPIHHATLLGNLKILEFLCNSGADVNATISNRYLSTPLHIAARHDKLEIAKFLLDRDANINATNYKGFTPLYLASNDCHLDMVKLLLCRGADASIQSRYGKTALDVVGNARKDECSSSEIQKIESVLSSATEADCEAKLTSIKAGIKDANDSTDFVSSAASLQLSPTKAIKIELEVSNTKNLASSTVNSSSTLIRENFEEVSSTASNAVKPSSFINSIFSGITTTISSLFSSAPALPPAQQSVDHLAVSPIGSSQIDCNGIATLIAMAVSYIKGKQYLRPLDNPPLTRIDIIDKKVETAISNCEKRYQCPRSH</sequence>
<dbReference type="PROSITE" id="PS50297">
    <property type="entry name" value="ANK_REP_REGION"/>
    <property type="match status" value="3"/>
</dbReference>
<protein>
    <submittedName>
        <fullName evidence="4">Ankyrin repeat domain-containing protein</fullName>
    </submittedName>
</protein>
<dbReference type="SMART" id="SM00248">
    <property type="entry name" value="ANK"/>
    <property type="match status" value="3"/>
</dbReference>
<reference evidence="4" key="1">
    <citation type="submission" date="2024-06" db="EMBL/GenBank/DDBJ databases">
        <title>Genome assembly of the Oeneis chryxus ivallda.</title>
        <authorList>
            <person name="MacDonald Z."/>
            <person name="Shaffer H.B."/>
            <person name="Gillespie T."/>
            <person name="Marimuthu M.P.A."/>
            <person name="Nguyen O."/>
            <person name="Fairbairn C.W."/>
            <person name="Seligmann W.E."/>
            <person name="Escalona M."/>
            <person name="Miller C."/>
            <person name="Toffelmier E."/>
        </authorList>
    </citation>
    <scope>NUCLEOTIDE SEQUENCE</scope>
    <source>
        <strain evidence="4">CCGP_102_HBS-TG_Oc004</strain>
    </source>
</reference>
<evidence type="ECO:0000256" key="2">
    <source>
        <dbReference type="ARBA" id="ARBA00023043"/>
    </source>
</evidence>
<accession>A0AAU7YPS3</accession>
<feature type="repeat" description="ANK" evidence="3">
    <location>
        <begin position="83"/>
        <end position="115"/>
    </location>
</feature>
<evidence type="ECO:0000256" key="1">
    <source>
        <dbReference type="ARBA" id="ARBA00022737"/>
    </source>
</evidence>
<dbReference type="EMBL" id="CP158587">
    <property type="protein sequence ID" value="XCA34946.1"/>
    <property type="molecule type" value="Genomic_DNA"/>
</dbReference>
<dbReference type="InterPro" id="IPR002110">
    <property type="entry name" value="Ankyrin_rpt"/>
</dbReference>
<name>A0AAU7YPS3_9RICK</name>